<reference evidence="1" key="1">
    <citation type="submission" date="2009-08" db="EMBL/GenBank/DDBJ databases">
        <authorList>
            <person name="Cheung F."/>
            <person name="Xiao Y."/>
            <person name="Chan A."/>
            <person name="Moskal W."/>
            <person name="Town C.D."/>
        </authorList>
    </citation>
    <scope>NUCLEOTIDE SEQUENCE</scope>
</reference>
<organism evidence="1">
    <name type="scientific">Glycine max</name>
    <name type="common">Soybean</name>
    <name type="synonym">Glycine hispida</name>
    <dbReference type="NCBI Taxonomy" id="3847"/>
    <lineage>
        <taxon>Eukaryota</taxon>
        <taxon>Viridiplantae</taxon>
        <taxon>Streptophyta</taxon>
        <taxon>Embryophyta</taxon>
        <taxon>Tracheophyta</taxon>
        <taxon>Spermatophyta</taxon>
        <taxon>Magnoliopsida</taxon>
        <taxon>eudicotyledons</taxon>
        <taxon>Gunneridae</taxon>
        <taxon>Pentapetalae</taxon>
        <taxon>rosids</taxon>
        <taxon>fabids</taxon>
        <taxon>Fabales</taxon>
        <taxon>Fabaceae</taxon>
        <taxon>Papilionoideae</taxon>
        <taxon>50 kb inversion clade</taxon>
        <taxon>NPAAA clade</taxon>
        <taxon>indigoferoid/millettioid clade</taxon>
        <taxon>Phaseoleae</taxon>
        <taxon>Glycine</taxon>
        <taxon>Glycine subgen. Soja</taxon>
    </lineage>
</organism>
<name>C6TCJ6_SOYBN</name>
<accession>C6TCJ6</accession>
<sequence length="39" mass="4700">GFPTLLSRCTCFDTSGTFLYQYKLYFADKKTWLTIKFFF</sequence>
<dbReference type="EMBL" id="BT095284">
    <property type="protein sequence ID" value="ACU19548.1"/>
    <property type="molecule type" value="mRNA"/>
</dbReference>
<proteinExistence type="evidence at transcript level"/>
<protein>
    <submittedName>
        <fullName evidence="1">Uncharacterized protein</fullName>
    </submittedName>
</protein>
<feature type="non-terminal residue" evidence="1">
    <location>
        <position position="1"/>
    </location>
</feature>
<evidence type="ECO:0000313" key="1">
    <source>
        <dbReference type="EMBL" id="ACU19548.1"/>
    </source>
</evidence>
<dbReference type="AlphaFoldDB" id="C6TCJ6"/>